<evidence type="ECO:0000313" key="4">
    <source>
        <dbReference type="Proteomes" id="UP000750711"/>
    </source>
</evidence>
<accession>A0A9P8RLL4</accession>
<feature type="domain" description="ATP adenylyltransferase C-terminal" evidence="1">
    <location>
        <begin position="155"/>
        <end position="270"/>
    </location>
</feature>
<dbReference type="InterPro" id="IPR019200">
    <property type="entry name" value="ATP_adenylylTrfase_C"/>
</dbReference>
<dbReference type="Gene3D" id="3.30.428.70">
    <property type="match status" value="1"/>
</dbReference>
<reference evidence="3" key="1">
    <citation type="submission" date="2021-03" db="EMBL/GenBank/DDBJ databases">
        <title>Comparative genomics and phylogenomic investigation of the class Geoglossomycetes provide insights into ecological specialization and systematics.</title>
        <authorList>
            <person name="Melie T."/>
            <person name="Pirro S."/>
            <person name="Miller A.N."/>
            <person name="Quandt A."/>
        </authorList>
    </citation>
    <scope>NUCLEOTIDE SEQUENCE</scope>
    <source>
        <strain evidence="3">CAQ_001_2017</strain>
    </source>
</reference>
<dbReference type="Pfam" id="PF09830">
    <property type="entry name" value="ATP_transf"/>
    <property type="match status" value="1"/>
</dbReference>
<dbReference type="Pfam" id="PF19327">
    <property type="entry name" value="Ap4A_phos_N"/>
    <property type="match status" value="1"/>
</dbReference>
<dbReference type="InterPro" id="IPR045759">
    <property type="entry name" value="Ap4A_phos1/2_N"/>
</dbReference>
<dbReference type="InterPro" id="IPR043171">
    <property type="entry name" value="Ap4A_phos1/2-like"/>
</dbReference>
<name>A0A9P8RLL4_9PEZI</name>
<evidence type="ECO:0000259" key="2">
    <source>
        <dbReference type="Pfam" id="PF19327"/>
    </source>
</evidence>
<dbReference type="GO" id="GO:0003877">
    <property type="term" value="F:ATP:ADP adenylyltransferase activity"/>
    <property type="evidence" value="ECO:0007669"/>
    <property type="project" value="InterPro"/>
</dbReference>
<dbReference type="EMBL" id="JAGHQM010001237">
    <property type="protein sequence ID" value="KAH0556073.1"/>
    <property type="molecule type" value="Genomic_DNA"/>
</dbReference>
<organism evidence="3 4">
    <name type="scientific">Trichoglossum hirsutum</name>
    <dbReference type="NCBI Taxonomy" id="265104"/>
    <lineage>
        <taxon>Eukaryota</taxon>
        <taxon>Fungi</taxon>
        <taxon>Dikarya</taxon>
        <taxon>Ascomycota</taxon>
        <taxon>Pezizomycotina</taxon>
        <taxon>Geoglossomycetes</taxon>
        <taxon>Geoglossales</taxon>
        <taxon>Geoglossaceae</taxon>
        <taxon>Trichoglossum</taxon>
    </lineage>
</organism>
<comment type="caution">
    <text evidence="3">The sequence shown here is derived from an EMBL/GenBank/DDBJ whole genome shotgun (WGS) entry which is preliminary data.</text>
</comment>
<dbReference type="AlphaFoldDB" id="A0A9P8RLL4"/>
<dbReference type="PANTHER" id="PTHR38420">
    <property type="entry name" value="AP-4-A PHOSPHORYLASE II"/>
    <property type="match status" value="1"/>
</dbReference>
<sequence>MGDETAAKGMESAVVGVEDVLSRFDRLVASLPPTDSGAPQSDIQNLNPDFHITSLPPQSANPTHSLTLNAYSIFRPQYLLLTTSPSHNQSTPLDVSDLTAAWTALRILGSSHWAIYNCGPESGCSRVHKHMQIFPPPTDGFRFFPDVTDKAAAEDAPFRYFLRYIQPTVSDIGSDSEAADFLLAAYHDLLAGARSALQIPPSETWTTDPAPHNVILSHRWIMVVPRTRAVVGGLSANAAGMVGMVWVKSARDAELWEERGPADMLADVGIRA</sequence>
<dbReference type="InterPro" id="IPR036265">
    <property type="entry name" value="HIT-like_sf"/>
</dbReference>
<dbReference type="Proteomes" id="UP000750711">
    <property type="component" value="Unassembled WGS sequence"/>
</dbReference>
<dbReference type="SUPFAM" id="SSF54197">
    <property type="entry name" value="HIT-like"/>
    <property type="match status" value="1"/>
</dbReference>
<dbReference type="InterPro" id="IPR009163">
    <property type="entry name" value="Ap4A_phos1/2"/>
</dbReference>
<protein>
    <submittedName>
        <fullName evidence="3">Uncharacterized protein</fullName>
    </submittedName>
</protein>
<dbReference type="GO" id="GO:0005524">
    <property type="term" value="F:ATP binding"/>
    <property type="evidence" value="ECO:0007669"/>
    <property type="project" value="InterPro"/>
</dbReference>
<feature type="domain" description="Ap4A phosphorylase 1/2 N-terminal" evidence="2">
    <location>
        <begin position="61"/>
        <end position="138"/>
    </location>
</feature>
<gene>
    <name evidence="3" type="ORF">GP486_005986</name>
</gene>
<evidence type="ECO:0000259" key="1">
    <source>
        <dbReference type="Pfam" id="PF09830"/>
    </source>
</evidence>
<proteinExistence type="predicted"/>
<dbReference type="PANTHER" id="PTHR38420:SF1">
    <property type="entry name" value="PUTATIVE (AFU_ORTHOLOGUE AFUA_5G14690)-RELATED"/>
    <property type="match status" value="1"/>
</dbReference>
<dbReference type="GO" id="GO:0009117">
    <property type="term" value="P:nucleotide metabolic process"/>
    <property type="evidence" value="ECO:0007669"/>
    <property type="project" value="InterPro"/>
</dbReference>
<evidence type="ECO:0000313" key="3">
    <source>
        <dbReference type="EMBL" id="KAH0556073.1"/>
    </source>
</evidence>
<keyword evidence="4" id="KW-1185">Reference proteome</keyword>